<dbReference type="STRING" id="157838.AN964_13135"/>
<dbReference type="Gene3D" id="3.40.630.10">
    <property type="entry name" value="Zn peptidases"/>
    <property type="match status" value="1"/>
</dbReference>
<organism evidence="4 5">
    <name type="scientific">Heyndrickxia shackletonii</name>
    <dbReference type="NCBI Taxonomy" id="157838"/>
    <lineage>
        <taxon>Bacteria</taxon>
        <taxon>Bacillati</taxon>
        <taxon>Bacillota</taxon>
        <taxon>Bacilli</taxon>
        <taxon>Bacillales</taxon>
        <taxon>Bacillaceae</taxon>
        <taxon>Heyndrickxia</taxon>
    </lineage>
</organism>
<evidence type="ECO:0000313" key="5">
    <source>
        <dbReference type="Proteomes" id="UP000051888"/>
    </source>
</evidence>
<dbReference type="SUPFAM" id="SSF55031">
    <property type="entry name" value="Bacterial exopeptidase dimerisation domain"/>
    <property type="match status" value="1"/>
</dbReference>
<protein>
    <submittedName>
        <fullName evidence="4">Peptidase M20</fullName>
    </submittedName>
</protein>
<dbReference type="SUPFAM" id="SSF53187">
    <property type="entry name" value="Zn-dependent exopeptidases"/>
    <property type="match status" value="1"/>
</dbReference>
<gene>
    <name evidence="4" type="ORF">AN964_13135</name>
</gene>
<dbReference type="InterPro" id="IPR002933">
    <property type="entry name" value="Peptidase_M20"/>
</dbReference>
<reference evidence="4 5" key="1">
    <citation type="submission" date="2015-09" db="EMBL/GenBank/DDBJ databases">
        <title>Genome sequencing project for genomic taxonomy and phylogenomics of Bacillus-like bacteria.</title>
        <authorList>
            <person name="Liu B."/>
            <person name="Wang J."/>
            <person name="Zhu Y."/>
            <person name="Liu G."/>
            <person name="Chen Q."/>
            <person name="Chen Z."/>
            <person name="Lan J."/>
            <person name="Che J."/>
            <person name="Ge C."/>
            <person name="Shi H."/>
            <person name="Pan Z."/>
            <person name="Liu X."/>
        </authorList>
    </citation>
    <scope>NUCLEOTIDE SEQUENCE [LARGE SCALE GENOMIC DNA]</scope>
    <source>
        <strain evidence="4 5">LMG 18435</strain>
    </source>
</reference>
<dbReference type="GO" id="GO:0016787">
    <property type="term" value="F:hydrolase activity"/>
    <property type="evidence" value="ECO:0007669"/>
    <property type="project" value="UniProtKB-KW"/>
</dbReference>
<dbReference type="Gene3D" id="3.30.70.360">
    <property type="match status" value="1"/>
</dbReference>
<proteinExistence type="predicted"/>
<evidence type="ECO:0000259" key="3">
    <source>
        <dbReference type="Pfam" id="PF07687"/>
    </source>
</evidence>
<keyword evidence="1" id="KW-0479">Metal-binding</keyword>
<feature type="domain" description="Peptidase M20 dimerisation" evidence="3">
    <location>
        <begin position="195"/>
        <end position="291"/>
    </location>
</feature>
<dbReference type="RefSeq" id="WP_055740114.1">
    <property type="nucleotide sequence ID" value="NZ_JAAIWL010000034.1"/>
</dbReference>
<evidence type="ECO:0000256" key="1">
    <source>
        <dbReference type="ARBA" id="ARBA00022723"/>
    </source>
</evidence>
<dbReference type="PANTHER" id="PTHR43808">
    <property type="entry name" value="ACETYLORNITHINE DEACETYLASE"/>
    <property type="match status" value="1"/>
</dbReference>
<evidence type="ECO:0000313" key="4">
    <source>
        <dbReference type="EMBL" id="KQL54344.1"/>
    </source>
</evidence>
<dbReference type="InterPro" id="IPR011650">
    <property type="entry name" value="Peptidase_M20_dimer"/>
</dbReference>
<comment type="caution">
    <text evidence="4">The sequence shown here is derived from an EMBL/GenBank/DDBJ whole genome shotgun (WGS) entry which is preliminary data.</text>
</comment>
<dbReference type="InterPro" id="IPR036264">
    <property type="entry name" value="Bact_exopeptidase_dim_dom"/>
</dbReference>
<dbReference type="PANTHER" id="PTHR43808:SF17">
    <property type="entry name" value="PEPTIDASE M20"/>
    <property type="match status" value="1"/>
</dbReference>
<sequence length="410" mass="43949">MITKTVEETFEQILSNTQVKEGLEFIKLDNEKTVAEQMELTAIPAPTFQEEARGEVYKTRLIELGLKEVSVDSTGNVFGVREGSGNGPKLVVSAHLDTVFPEGTDVEPKLKDGKIYAPGIADDGRGLAVVLSMVRALDKANIQTDADIIFCATVGEEGLGDLRGVKALFHNRDDIDGFISIEPGDPERTTYLATGSHRYNVTYYGPGGHSFGDFGKPSAIHAMGRAIAKISELQVPQDPKTTFTVGTINGGTSVNTIAQNASMLVDIRSTSQEELLKVEEQILAAIKLAAEEENKRWETDSIKVEIELVGDRPPGSQSSDAVIVQTALAATKALGFQQILDSPSSTDSNVPISLGIPAVTLGGGGKFGGVHTLNEFFDPKDAYFGAQKIFLTILGLAGIQEVSEPLLQKR</sequence>
<dbReference type="GO" id="GO:0046872">
    <property type="term" value="F:metal ion binding"/>
    <property type="evidence" value="ECO:0007669"/>
    <property type="project" value="UniProtKB-KW"/>
</dbReference>
<evidence type="ECO:0000256" key="2">
    <source>
        <dbReference type="ARBA" id="ARBA00022801"/>
    </source>
</evidence>
<accession>A0A0Q3TK24</accession>
<keyword evidence="5" id="KW-1185">Reference proteome</keyword>
<dbReference type="Pfam" id="PF07687">
    <property type="entry name" value="M20_dimer"/>
    <property type="match status" value="1"/>
</dbReference>
<dbReference type="AlphaFoldDB" id="A0A0Q3TK24"/>
<keyword evidence="2" id="KW-0378">Hydrolase</keyword>
<dbReference type="Pfam" id="PF01546">
    <property type="entry name" value="Peptidase_M20"/>
    <property type="match status" value="1"/>
</dbReference>
<dbReference type="EMBL" id="LJJC01000004">
    <property type="protein sequence ID" value="KQL54344.1"/>
    <property type="molecule type" value="Genomic_DNA"/>
</dbReference>
<dbReference type="Proteomes" id="UP000051888">
    <property type="component" value="Unassembled WGS sequence"/>
</dbReference>
<dbReference type="OrthoDB" id="9783294at2"/>
<name>A0A0Q3TK24_9BACI</name>
<dbReference type="InterPro" id="IPR050072">
    <property type="entry name" value="Peptidase_M20A"/>
</dbReference>
<dbReference type="PATRIC" id="fig|157838.3.peg.2916"/>